<organism evidence="1 2">
    <name type="scientific">Cetraspora pellucida</name>
    <dbReference type="NCBI Taxonomy" id="1433469"/>
    <lineage>
        <taxon>Eukaryota</taxon>
        <taxon>Fungi</taxon>
        <taxon>Fungi incertae sedis</taxon>
        <taxon>Mucoromycota</taxon>
        <taxon>Glomeromycotina</taxon>
        <taxon>Glomeromycetes</taxon>
        <taxon>Diversisporales</taxon>
        <taxon>Gigasporaceae</taxon>
        <taxon>Cetraspora</taxon>
    </lineage>
</organism>
<keyword evidence="2" id="KW-1185">Reference proteome</keyword>
<dbReference type="EMBL" id="CAJVQA010015590">
    <property type="protein sequence ID" value="CAG8738137.1"/>
    <property type="molecule type" value="Genomic_DNA"/>
</dbReference>
<evidence type="ECO:0000313" key="2">
    <source>
        <dbReference type="Proteomes" id="UP000789759"/>
    </source>
</evidence>
<reference evidence="1" key="1">
    <citation type="submission" date="2021-06" db="EMBL/GenBank/DDBJ databases">
        <authorList>
            <person name="Kallberg Y."/>
            <person name="Tangrot J."/>
            <person name="Rosling A."/>
        </authorList>
    </citation>
    <scope>NUCLEOTIDE SEQUENCE</scope>
    <source>
        <strain evidence="1">FL966</strain>
    </source>
</reference>
<name>A0A9N9II66_9GLOM</name>
<proteinExistence type="predicted"/>
<evidence type="ECO:0000313" key="1">
    <source>
        <dbReference type="EMBL" id="CAG8738137.1"/>
    </source>
</evidence>
<accession>A0A9N9II66</accession>
<dbReference type="Proteomes" id="UP000789759">
    <property type="component" value="Unassembled WGS sequence"/>
</dbReference>
<protein>
    <submittedName>
        <fullName evidence="1">5641_t:CDS:1</fullName>
    </submittedName>
</protein>
<dbReference type="AlphaFoldDB" id="A0A9N9II66"/>
<comment type="caution">
    <text evidence="1">The sequence shown here is derived from an EMBL/GenBank/DDBJ whole genome shotgun (WGS) entry which is preliminary data.</text>
</comment>
<dbReference type="OrthoDB" id="2448759at2759"/>
<gene>
    <name evidence="1" type="ORF">CPELLU_LOCUS13926</name>
</gene>
<sequence length="511" mass="59010">MIDFESTYLEKFDSLEENYNKAFTIHLLIFENAQALIYDECEYIDLNEIESVNADFFKEFSSTMNNEIDHSWKVNEQNIQVPCIGIHDCPAFFKGHITKESLSGYHACYVCSECFQQNSRHLYERPHYKKFQSCKLGKHQDDASDDLKLIRKWLLSVADSDDHKLQEKLLFQISPALAIFNNETMNKNLSKTKKTKSSSKLIWHTSKDICSTLIIIISEYGLFNLAATLEVKYLEKFKHVVDYRATCCVLELIWVAVGITLCHKIRIRRRNYQKQIANLAAFAPLFPAARKFKYTICSVNLTSEGHYFGFDKALETYSIKFVKQNITGNITNQKTMILKIKATQSKRDCLSMLLSEYIDDIVISQNTRAIKLRKDLLWSLVANLSSTFDYSNPTTHYLFEDVPEFSEEDIENLLSFYETGKLHFQEVLEEDDILISQQTSSPLSSATNSFKHSCHIITEAEKTILAQLFELGDSDTASENKIQKIGQKKELSSTEEITRVFKNKLALNYYT</sequence>